<name>A0AA49Q7Z6_9BACT</name>
<dbReference type="KEGG" id="pspc:Strain318_002654"/>
<dbReference type="EMBL" id="CP130613">
    <property type="protein sequence ID" value="WKW16243.1"/>
    <property type="molecule type" value="Genomic_DNA"/>
</dbReference>
<feature type="chain" id="PRO_5041279147" description="3-keto-disaccharide hydrolase domain-containing protein" evidence="1">
    <location>
        <begin position="18"/>
        <end position="226"/>
    </location>
</feature>
<evidence type="ECO:0008006" key="5">
    <source>
        <dbReference type="Google" id="ProtNLM"/>
    </source>
</evidence>
<dbReference type="RefSeq" id="WP_367886195.1">
    <property type="nucleotide sequence ID" value="NZ_CP130612.1"/>
</dbReference>
<evidence type="ECO:0000313" key="3">
    <source>
        <dbReference type="EMBL" id="WKW16243.1"/>
    </source>
</evidence>
<dbReference type="EMBL" id="CP130612">
    <property type="protein sequence ID" value="WKW13336.1"/>
    <property type="molecule type" value="Genomic_DNA"/>
</dbReference>
<evidence type="ECO:0000313" key="4">
    <source>
        <dbReference type="Proteomes" id="UP001229955"/>
    </source>
</evidence>
<accession>A0AA49Q7Z6</accession>
<feature type="signal peptide" evidence="1">
    <location>
        <begin position="1"/>
        <end position="17"/>
    </location>
</feature>
<accession>A0AA49JWJ3</accession>
<reference evidence="3" key="1">
    <citation type="submission" date="2023-07" db="EMBL/GenBank/DDBJ databases">
        <authorList>
            <person name="Haufschild T."/>
            <person name="Kallscheuer N."/>
            <person name="Hammer J."/>
            <person name="Kohn T."/>
            <person name="Kabuu M."/>
            <person name="Jogler M."/>
            <person name="Wohfarth N."/>
            <person name="Heuer A."/>
            <person name="Rohde M."/>
            <person name="van Teeseling M.C.F."/>
            <person name="Jogler C."/>
        </authorList>
    </citation>
    <scope>NUCLEOTIDE SEQUENCE</scope>
    <source>
        <strain evidence="2">Strain 138</strain>
        <strain evidence="3">Strain 318</strain>
    </source>
</reference>
<sequence length="226" mass="24004">MRALLAVLVLLPAFGLAAQMAPTATAVTPPGWSWKTDAPAEPQRGGTGNVGTAKFEFTHMAPGWHVTMGPGGVLFPTTGRAEGRFVLEGEMIYFNDGADAAEYGVFVGGAGLDGLHASWTAFVMRPDGKAAVLRHEHGSTRALYEWTSVPGVSGRDSTGFARHRVSVRAEPDSVRFLVNGTRIGAWPRAALAVEGGYGFRIGRGANLHITNLDLTRRLAPFPAPRP</sequence>
<evidence type="ECO:0000313" key="2">
    <source>
        <dbReference type="EMBL" id="WKW13336.1"/>
    </source>
</evidence>
<protein>
    <recommendedName>
        <fullName evidence="5">3-keto-disaccharide hydrolase domain-containing protein</fullName>
    </recommendedName>
</protein>
<organism evidence="3 4">
    <name type="scientific">Pseudogemmatithrix spongiicola</name>
    <dbReference type="NCBI Taxonomy" id="3062599"/>
    <lineage>
        <taxon>Bacteria</taxon>
        <taxon>Pseudomonadati</taxon>
        <taxon>Gemmatimonadota</taxon>
        <taxon>Gemmatimonadia</taxon>
        <taxon>Gemmatimonadales</taxon>
        <taxon>Gemmatimonadaceae</taxon>
        <taxon>Pseudogemmatithrix</taxon>
    </lineage>
</organism>
<evidence type="ECO:0000256" key="1">
    <source>
        <dbReference type="SAM" id="SignalP"/>
    </source>
</evidence>
<gene>
    <name evidence="2" type="ORF">Strain138_002654</name>
    <name evidence="3" type="ORF">Strain318_002654</name>
</gene>
<proteinExistence type="predicted"/>
<dbReference type="Proteomes" id="UP001229955">
    <property type="component" value="Chromosome"/>
</dbReference>
<keyword evidence="1" id="KW-0732">Signal</keyword>
<dbReference type="AlphaFoldDB" id="A0AA49Q7Z6"/>
<keyword evidence="4" id="KW-1185">Reference proteome</keyword>